<dbReference type="Gene3D" id="2.60.120.620">
    <property type="entry name" value="q2cbj1_9rhob like domain"/>
    <property type="match status" value="1"/>
</dbReference>
<name>I1X4N1_9BACT</name>
<protein>
    <recommendedName>
        <fullName evidence="1">Prolyl 4-hydroxylase alpha subunit Fe(2+) 2OG dioxygenase domain-containing protein</fullName>
    </recommendedName>
</protein>
<dbReference type="InterPro" id="IPR044862">
    <property type="entry name" value="Pro_4_hyd_alph_FE2OG_OXY"/>
</dbReference>
<accession>I1X4N1</accession>
<evidence type="ECO:0000259" key="1">
    <source>
        <dbReference type="Pfam" id="PF13640"/>
    </source>
</evidence>
<feature type="domain" description="Prolyl 4-hydroxylase alpha subunit Fe(2+) 2OG dioxygenase" evidence="1">
    <location>
        <begin position="82"/>
        <end position="162"/>
    </location>
</feature>
<gene>
    <name evidence="2" type="ORF">ws138B4_0015</name>
</gene>
<dbReference type="EMBL" id="JQ256782">
    <property type="protein sequence ID" value="AFI78456.1"/>
    <property type="molecule type" value="Genomic_DNA"/>
</dbReference>
<reference evidence="2" key="1">
    <citation type="journal article" date="2012" name="ISME J.">
        <title>Roseobacter clade bacteria are abundant in coastal sediments and encode a novel combination of sulfur oxidation genes.</title>
        <authorList>
            <person name="Lenk S."/>
            <person name="Moraru C."/>
            <person name="Hahnke S."/>
            <person name="Arnds J."/>
            <person name="Richter M."/>
            <person name="Kube M."/>
            <person name="Reinhardt R."/>
            <person name="Brinkhoff T."/>
            <person name="Harder J."/>
            <person name="Amann R."/>
            <person name="Mussmann M."/>
        </authorList>
    </citation>
    <scope>NUCLEOTIDE SEQUENCE</scope>
</reference>
<evidence type="ECO:0000313" key="2">
    <source>
        <dbReference type="EMBL" id="AFI78456.1"/>
    </source>
</evidence>
<organism evidence="2">
    <name type="scientific">uncultured bacterium ws138B4</name>
    <dbReference type="NCBI Taxonomy" id="1131827"/>
    <lineage>
        <taxon>Bacteria</taxon>
        <taxon>environmental samples</taxon>
    </lineage>
</organism>
<proteinExistence type="predicted"/>
<dbReference type="Pfam" id="PF13640">
    <property type="entry name" value="2OG-FeII_Oxy_3"/>
    <property type="match status" value="1"/>
</dbReference>
<sequence length="169" mass="18798">MLLHEFTLAEPGAFNASLYARFMQLSGTDRVRRTHYFAGRFENIYMDEADIPGISTLMSVVKQQAGQLLGITADSLKAGFWFNAMETGHLTALHHHDENDELLSAVYYIHVPENSGDLILHDEDRLIRIEPQAGKLVLFAPGVPHEVTVNQSPDLRLSVGMNIGPAVEQ</sequence>
<dbReference type="AlphaFoldDB" id="I1X4N1"/>